<gene>
    <name evidence="1" type="ORF">LAZ67_7002334</name>
</gene>
<organism evidence="1 2">
    <name type="scientific">Cordylochernes scorpioides</name>
    <dbReference type="NCBI Taxonomy" id="51811"/>
    <lineage>
        <taxon>Eukaryota</taxon>
        <taxon>Metazoa</taxon>
        <taxon>Ecdysozoa</taxon>
        <taxon>Arthropoda</taxon>
        <taxon>Chelicerata</taxon>
        <taxon>Arachnida</taxon>
        <taxon>Pseudoscorpiones</taxon>
        <taxon>Cheliferoidea</taxon>
        <taxon>Chernetidae</taxon>
        <taxon>Cordylochernes</taxon>
    </lineage>
</organism>
<dbReference type="EMBL" id="CP092869">
    <property type="protein sequence ID" value="UYV70268.1"/>
    <property type="molecule type" value="Genomic_DNA"/>
</dbReference>
<reference evidence="1 2" key="1">
    <citation type="submission" date="2022-01" db="EMBL/GenBank/DDBJ databases">
        <title>A chromosomal length assembly of Cordylochernes scorpioides.</title>
        <authorList>
            <person name="Zeh D."/>
            <person name="Zeh J."/>
        </authorList>
    </citation>
    <scope>NUCLEOTIDE SEQUENCE [LARGE SCALE GENOMIC DNA]</scope>
    <source>
        <strain evidence="1">IN4F17</strain>
        <tissue evidence="1">Whole Body</tissue>
    </source>
</reference>
<keyword evidence="2" id="KW-1185">Reference proteome</keyword>
<proteinExistence type="predicted"/>
<dbReference type="Proteomes" id="UP001235939">
    <property type="component" value="Chromosome 07"/>
</dbReference>
<evidence type="ECO:0000313" key="2">
    <source>
        <dbReference type="Proteomes" id="UP001235939"/>
    </source>
</evidence>
<evidence type="ECO:0000313" key="1">
    <source>
        <dbReference type="EMBL" id="UYV70268.1"/>
    </source>
</evidence>
<protein>
    <submittedName>
        <fullName evidence="1">Uncharacterized protein</fullName>
    </submittedName>
</protein>
<accession>A0ABY6KNM6</accession>
<name>A0ABY6KNM6_9ARAC</name>
<sequence>MAEAGVKIAKLILKKNQDPSLGLLEYRSTPLENGYSPAELLMGRKLRTTLPIAPENLNPKTYDGEVYWAPDNQPTPSWMMNYSPYYLLPTYNGEVYWALENQPTPSWMRNYSSYYLLPTYDGEVYWAPENQPTPSWMRNYSSYYLLPYTDMVMVFRKMTDDAPKTKEEDAQVEEVDYFTLICRISQQFVSRMALTLFKLMEPPQESSDEED</sequence>